<dbReference type="PANTHER" id="PTHR38340:SF1">
    <property type="entry name" value="S-LAYER PROTEIN"/>
    <property type="match status" value="1"/>
</dbReference>
<dbReference type="PANTHER" id="PTHR38340">
    <property type="entry name" value="S-LAYER PROTEIN"/>
    <property type="match status" value="1"/>
</dbReference>
<dbReference type="OrthoDB" id="7783360at2"/>
<dbReference type="InterPro" id="IPR018511">
    <property type="entry name" value="Hemolysin-typ_Ca-bd_CS"/>
</dbReference>
<evidence type="ECO:0000256" key="1">
    <source>
        <dbReference type="ARBA" id="ARBA00004613"/>
    </source>
</evidence>
<sequence length="1001" mass="108003">MPTSLQGLADPSLAYNLNGVVDYSPQMPFIDIMKMGRPFSGALDGGLPGSFTNEMLQDLGLLDQNGYPTEIPDGLGQLEVIYDWGATGDETYGISGISESRAGVYVLEWEGEGTLQLNGVNILSQENGRIIFENPNGTAFSLGITETDPNGTGDHIRDISIVREDHIELFEAGAIFNPEWTALINDSRQFRFMDWMDTNNSQITEFSQLNTMDDAFWNGPGMVPLEAMVRLSNELGVDPWFNMPLGASDEFIREFATYVRDNLDPGLVATFELSNETWNFLFDQTHTLSAIAEEDFGLTLYGYPDHHSAYGRAAVDMALILEDVFADTPDALHTTLGVFTGDPGTVDLILQAPSWQAADPENYIAPHSLFDSVAVTTYFGGSIVLEDTLREELIAQLDISYDTAASWLTERMRDPDFEGSVPQVLETLRLINDMADNYGVDVIIYEGGQHIHHLFGVEGDTSQLIDFFIQYVRSDDMASLYQQLWEGWAEFGDGPQMQFGDVAGVGDWGSWGLRSSLTDENPRAVLLDELNAETPAWWEDRGGEHFQHGVYLSGGAEDEQFTGTHAEDYLIASGGDDIIAGHGGNDWIHGGTGEQDEALFSGNRADYLIQYDVRNGVGGVSVQDLSDGSLRINEGTDWIVGVEFLSFADGTIDLISEFPELATTAPTPIIIPDTPDLPDPDTNPGDGTPDQDPDDPVSATSGDDYIHGTAGDDHIAGLAGNDLLIGDVGSDTLEGGLGNDLLIGDQDGNNDLAGDDIAVFSGSFSDYTYHTTVILDDAGLQQTLLNVTGATAETAANGTDILIDIERLQFDTGAIDTQSVITMIESGVEVSTGQNILFGTDAMEELDGTADADILSGLDGMDWLYGGAGADILLGGAGDDFIFGHQDNDRLLGGTGHDELQGGQGDDSLEGGNGNDVLIGDDGTNLNTGTDTAVFAGHMSDYSFEFRQLYKEEIDDFVSVVLVTDAEDGGQDGIDEGTDMLFNIDVLQFADQSIQTSDLNL</sequence>
<keyword evidence="5" id="KW-1185">Reference proteome</keyword>
<dbReference type="EMBL" id="FMWG01000012">
    <property type="protein sequence ID" value="SCZ71496.1"/>
    <property type="molecule type" value="Genomic_DNA"/>
</dbReference>
<gene>
    <name evidence="4" type="ORF">SAMN04488118_11232</name>
</gene>
<dbReference type="GO" id="GO:0005576">
    <property type="term" value="C:extracellular region"/>
    <property type="evidence" value="ECO:0007669"/>
    <property type="project" value="UniProtKB-SubCell"/>
</dbReference>
<dbReference type="PROSITE" id="PS00330">
    <property type="entry name" value="HEMOLYSIN_CALCIUM"/>
    <property type="match status" value="3"/>
</dbReference>
<dbReference type="GO" id="GO:0005509">
    <property type="term" value="F:calcium ion binding"/>
    <property type="evidence" value="ECO:0007669"/>
    <property type="project" value="InterPro"/>
</dbReference>
<comment type="subcellular location">
    <subcellularLocation>
        <location evidence="1">Secreted</location>
    </subcellularLocation>
</comment>
<dbReference type="SUPFAM" id="SSF51120">
    <property type="entry name" value="beta-Roll"/>
    <property type="match status" value="3"/>
</dbReference>
<dbReference type="RefSeq" id="WP_090220646.1">
    <property type="nucleotide sequence ID" value="NZ_FMWG01000012.1"/>
</dbReference>
<protein>
    <submittedName>
        <fullName evidence="4">Ca2+-binding protein, RTX toxin-related</fullName>
    </submittedName>
</protein>
<evidence type="ECO:0000313" key="4">
    <source>
        <dbReference type="EMBL" id="SCZ71496.1"/>
    </source>
</evidence>
<evidence type="ECO:0000256" key="2">
    <source>
        <dbReference type="ARBA" id="ARBA00022525"/>
    </source>
</evidence>
<reference evidence="4 5" key="1">
    <citation type="submission" date="2016-10" db="EMBL/GenBank/DDBJ databases">
        <authorList>
            <person name="de Groot N.N."/>
        </authorList>
    </citation>
    <scope>NUCLEOTIDE SEQUENCE [LARGE SCALE GENOMIC DNA]</scope>
    <source>
        <strain evidence="4 5">U95</strain>
    </source>
</reference>
<proteinExistence type="predicted"/>
<keyword evidence="2" id="KW-0964">Secreted</keyword>
<accession>A0A1G5RBX4</accession>
<dbReference type="Gene3D" id="2.150.10.10">
    <property type="entry name" value="Serralysin-like metalloprotease, C-terminal"/>
    <property type="match status" value="4"/>
</dbReference>
<dbReference type="InterPro" id="IPR011049">
    <property type="entry name" value="Serralysin-like_metalloprot_C"/>
</dbReference>
<dbReference type="PRINTS" id="PR00313">
    <property type="entry name" value="CABNDNGRPT"/>
</dbReference>
<dbReference type="Proteomes" id="UP000198767">
    <property type="component" value="Unassembled WGS sequence"/>
</dbReference>
<feature type="compositionally biased region" description="Low complexity" evidence="3">
    <location>
        <begin position="666"/>
        <end position="688"/>
    </location>
</feature>
<dbReference type="InterPro" id="IPR001343">
    <property type="entry name" value="Hemolysn_Ca-bd"/>
</dbReference>
<evidence type="ECO:0000313" key="5">
    <source>
        <dbReference type="Proteomes" id="UP000198767"/>
    </source>
</evidence>
<dbReference type="InterPro" id="IPR050557">
    <property type="entry name" value="RTX_toxin/Mannuronan_C5-epim"/>
</dbReference>
<feature type="region of interest" description="Disordered" evidence="3">
    <location>
        <begin position="666"/>
        <end position="706"/>
    </location>
</feature>
<organism evidence="4 5">
    <name type="scientific">Epibacterium ulvae</name>
    <dbReference type="NCBI Taxonomy" id="1156985"/>
    <lineage>
        <taxon>Bacteria</taxon>
        <taxon>Pseudomonadati</taxon>
        <taxon>Pseudomonadota</taxon>
        <taxon>Alphaproteobacteria</taxon>
        <taxon>Rhodobacterales</taxon>
        <taxon>Roseobacteraceae</taxon>
        <taxon>Epibacterium</taxon>
    </lineage>
</organism>
<dbReference type="STRING" id="1156985.SAMN04488118_11232"/>
<feature type="region of interest" description="Disordered" evidence="3">
    <location>
        <begin position="893"/>
        <end position="915"/>
    </location>
</feature>
<dbReference type="Pfam" id="PF00353">
    <property type="entry name" value="HemolysinCabind"/>
    <property type="match status" value="3"/>
</dbReference>
<evidence type="ECO:0000256" key="3">
    <source>
        <dbReference type="SAM" id="MobiDB-lite"/>
    </source>
</evidence>
<dbReference type="AlphaFoldDB" id="A0A1G5RBX4"/>
<name>A0A1G5RBX4_9RHOB</name>